<sequence length="85" mass="9649">MADTFSTVSPQGMTPERMNVMMKTRITRTQTVMAMTPTTTLMMTMTTLVTPTTKLKLMTKHRRPRQTSDMETTRKTSTGAWFVAV</sequence>
<organism evidence="1 2">
    <name type="scientific">Mameliella alba</name>
    <dbReference type="NCBI Taxonomy" id="561184"/>
    <lineage>
        <taxon>Bacteria</taxon>
        <taxon>Pseudomonadati</taxon>
        <taxon>Pseudomonadota</taxon>
        <taxon>Alphaproteobacteria</taxon>
        <taxon>Rhodobacterales</taxon>
        <taxon>Roseobacteraceae</taxon>
        <taxon>Mameliella</taxon>
    </lineage>
</organism>
<gene>
    <name evidence="1" type="ORF">OA50_04984</name>
</gene>
<dbReference type="STRING" id="561184.SAMN05216376_12125"/>
<dbReference type="EMBL" id="JSUQ01000026">
    <property type="protein sequence ID" value="KHQ50476.1"/>
    <property type="molecule type" value="Genomic_DNA"/>
</dbReference>
<evidence type="ECO:0000313" key="1">
    <source>
        <dbReference type="EMBL" id="KHQ50476.1"/>
    </source>
</evidence>
<proteinExistence type="predicted"/>
<comment type="caution">
    <text evidence="1">The sequence shown here is derived from an EMBL/GenBank/DDBJ whole genome shotgun (WGS) entry which is preliminary data.</text>
</comment>
<name>A0A0B3S1J5_9RHOB</name>
<dbReference type="AlphaFoldDB" id="A0A0B3S1J5"/>
<accession>A0A0B3S1J5</accession>
<reference evidence="1 2" key="1">
    <citation type="submission" date="2014-10" db="EMBL/GenBank/DDBJ databases">
        <title>Genome sequence of Ponticoccus sp. strain UMTAT08 isolated from clonal culture of toxic dinoflagellate Alexandrium tamiyavanichii.</title>
        <authorList>
            <person name="Gan H.Y."/>
            <person name="Muhd D.-D."/>
            <person name="Mohd Noor M.E."/>
            <person name="Yeong Y.S."/>
            <person name="Usup G."/>
        </authorList>
    </citation>
    <scope>NUCLEOTIDE SEQUENCE [LARGE SCALE GENOMIC DNA]</scope>
    <source>
        <strain evidence="1 2">UMTAT08</strain>
    </source>
</reference>
<keyword evidence="2" id="KW-1185">Reference proteome</keyword>
<evidence type="ECO:0000313" key="2">
    <source>
        <dbReference type="Proteomes" id="UP000030960"/>
    </source>
</evidence>
<protein>
    <submittedName>
        <fullName evidence="1">Uncharacterized protein</fullName>
    </submittedName>
</protein>
<dbReference type="Proteomes" id="UP000030960">
    <property type="component" value="Unassembled WGS sequence"/>
</dbReference>